<dbReference type="Proteomes" id="UP000315677">
    <property type="component" value="Unassembled WGS sequence"/>
</dbReference>
<dbReference type="InterPro" id="IPR009061">
    <property type="entry name" value="DNA-bd_dom_put_sf"/>
</dbReference>
<dbReference type="Pfam" id="PF12728">
    <property type="entry name" value="HTH_17"/>
    <property type="match status" value="1"/>
</dbReference>
<evidence type="ECO:0000313" key="3">
    <source>
        <dbReference type="Proteomes" id="UP000315677"/>
    </source>
</evidence>
<accession>A0A543E3W5</accession>
<gene>
    <name evidence="2" type="ORF">FB558_3108</name>
</gene>
<dbReference type="InterPro" id="IPR041657">
    <property type="entry name" value="HTH_17"/>
</dbReference>
<name>A0A543E3W5_9PSEU</name>
<proteinExistence type="predicted"/>
<evidence type="ECO:0000313" key="2">
    <source>
        <dbReference type="EMBL" id="TQM16298.1"/>
    </source>
</evidence>
<dbReference type="RefSeq" id="WP_142053241.1">
    <property type="nucleotide sequence ID" value="NZ_VFPA01000001.1"/>
</dbReference>
<reference evidence="2 3" key="1">
    <citation type="submission" date="2019-06" db="EMBL/GenBank/DDBJ databases">
        <title>Sequencing the genomes of 1000 actinobacteria strains.</title>
        <authorList>
            <person name="Klenk H.-P."/>
        </authorList>
    </citation>
    <scope>NUCLEOTIDE SEQUENCE [LARGE SCALE GENOMIC DNA]</scope>
    <source>
        <strain evidence="2 3">DSM 45301</strain>
    </source>
</reference>
<protein>
    <submittedName>
        <fullName evidence="2">Excisionase family DNA binding protein</fullName>
    </submittedName>
</protein>
<dbReference type="OrthoDB" id="3697092at2"/>
<dbReference type="SUPFAM" id="SSF46955">
    <property type="entry name" value="Putative DNA-binding domain"/>
    <property type="match status" value="1"/>
</dbReference>
<evidence type="ECO:0000259" key="1">
    <source>
        <dbReference type="Pfam" id="PF12728"/>
    </source>
</evidence>
<comment type="caution">
    <text evidence="2">The sequence shown here is derived from an EMBL/GenBank/DDBJ whole genome shotgun (WGS) entry which is preliminary data.</text>
</comment>
<dbReference type="AlphaFoldDB" id="A0A543E3W5"/>
<dbReference type="EMBL" id="VFPA01000001">
    <property type="protein sequence ID" value="TQM16298.1"/>
    <property type="molecule type" value="Genomic_DNA"/>
</dbReference>
<keyword evidence="3" id="KW-1185">Reference proteome</keyword>
<organism evidence="2 3">
    <name type="scientific">Pseudonocardia kunmingensis</name>
    <dbReference type="NCBI Taxonomy" id="630975"/>
    <lineage>
        <taxon>Bacteria</taxon>
        <taxon>Bacillati</taxon>
        <taxon>Actinomycetota</taxon>
        <taxon>Actinomycetes</taxon>
        <taxon>Pseudonocardiales</taxon>
        <taxon>Pseudonocardiaceae</taxon>
        <taxon>Pseudonocardia</taxon>
    </lineage>
</organism>
<dbReference type="Gene3D" id="1.10.1660.10">
    <property type="match status" value="1"/>
</dbReference>
<feature type="domain" description="Helix-turn-helix" evidence="1">
    <location>
        <begin position="6"/>
        <end position="55"/>
    </location>
</feature>
<sequence>MSPDRLLTTPEAAAALGLSERSLSRWAKEGRLMPTVVTPGNQYRWDLDELREQLRALRKRPD</sequence>